<accession>A0AAD6ZZ95</accession>
<evidence type="ECO:0000256" key="1">
    <source>
        <dbReference type="SAM" id="MobiDB-lite"/>
    </source>
</evidence>
<dbReference type="EMBL" id="JARIHO010000020">
    <property type="protein sequence ID" value="KAJ7346455.1"/>
    <property type="molecule type" value="Genomic_DNA"/>
</dbReference>
<feature type="compositionally biased region" description="Pro residues" evidence="1">
    <location>
        <begin position="19"/>
        <end position="32"/>
    </location>
</feature>
<proteinExistence type="predicted"/>
<protein>
    <submittedName>
        <fullName evidence="2">Uncharacterized protein</fullName>
    </submittedName>
</protein>
<name>A0AAD6ZZ95_9AGAR</name>
<gene>
    <name evidence="2" type="ORF">DFH08DRAFT_809369</name>
</gene>
<evidence type="ECO:0000313" key="2">
    <source>
        <dbReference type="EMBL" id="KAJ7346455.1"/>
    </source>
</evidence>
<dbReference type="Proteomes" id="UP001218218">
    <property type="component" value="Unassembled WGS sequence"/>
</dbReference>
<keyword evidence="3" id="KW-1185">Reference proteome</keyword>
<feature type="compositionally biased region" description="Basic and acidic residues" evidence="1">
    <location>
        <begin position="1"/>
        <end position="11"/>
    </location>
</feature>
<reference evidence="2" key="1">
    <citation type="submission" date="2023-03" db="EMBL/GenBank/DDBJ databases">
        <title>Massive genome expansion in bonnet fungi (Mycena s.s.) driven by repeated elements and novel gene families across ecological guilds.</title>
        <authorList>
            <consortium name="Lawrence Berkeley National Laboratory"/>
            <person name="Harder C.B."/>
            <person name="Miyauchi S."/>
            <person name="Viragh M."/>
            <person name="Kuo A."/>
            <person name="Thoen E."/>
            <person name="Andreopoulos B."/>
            <person name="Lu D."/>
            <person name="Skrede I."/>
            <person name="Drula E."/>
            <person name="Henrissat B."/>
            <person name="Morin E."/>
            <person name="Kohler A."/>
            <person name="Barry K."/>
            <person name="LaButti K."/>
            <person name="Morin E."/>
            <person name="Salamov A."/>
            <person name="Lipzen A."/>
            <person name="Mereny Z."/>
            <person name="Hegedus B."/>
            <person name="Baldrian P."/>
            <person name="Stursova M."/>
            <person name="Weitz H."/>
            <person name="Taylor A."/>
            <person name="Grigoriev I.V."/>
            <person name="Nagy L.G."/>
            <person name="Martin F."/>
            <person name="Kauserud H."/>
        </authorList>
    </citation>
    <scope>NUCLEOTIDE SEQUENCE</scope>
    <source>
        <strain evidence="2">CBHHK002</strain>
    </source>
</reference>
<feature type="compositionally biased region" description="Pro residues" evidence="1">
    <location>
        <begin position="56"/>
        <end position="68"/>
    </location>
</feature>
<dbReference type="AlphaFoldDB" id="A0AAD6ZZ95"/>
<comment type="caution">
    <text evidence="2">The sequence shown here is derived from an EMBL/GenBank/DDBJ whole genome shotgun (WGS) entry which is preliminary data.</text>
</comment>
<sequence length="147" mass="16075">MCERYYDHGDTKSPLSPVQSPPPLPTPVPRSPPARRARHASLPPAARPVTPLAKSLPPPTRSWATPPPVLISPARVARALPRPRISLVTSTRHPGKWTIGDILWGIEGTLLLFEDRLSSARLMQSRDHRLSEVFVGNGAYGTEDNAV</sequence>
<evidence type="ECO:0000313" key="3">
    <source>
        <dbReference type="Proteomes" id="UP001218218"/>
    </source>
</evidence>
<organism evidence="2 3">
    <name type="scientific">Mycena albidolilacea</name>
    <dbReference type="NCBI Taxonomy" id="1033008"/>
    <lineage>
        <taxon>Eukaryota</taxon>
        <taxon>Fungi</taxon>
        <taxon>Dikarya</taxon>
        <taxon>Basidiomycota</taxon>
        <taxon>Agaricomycotina</taxon>
        <taxon>Agaricomycetes</taxon>
        <taxon>Agaricomycetidae</taxon>
        <taxon>Agaricales</taxon>
        <taxon>Marasmiineae</taxon>
        <taxon>Mycenaceae</taxon>
        <taxon>Mycena</taxon>
    </lineage>
</organism>
<feature type="region of interest" description="Disordered" evidence="1">
    <location>
        <begin position="1"/>
        <end position="68"/>
    </location>
</feature>